<dbReference type="EMBL" id="JAFLRJ010000036">
    <property type="protein sequence ID" value="MBO0511181.1"/>
    <property type="molecule type" value="Genomic_DNA"/>
</dbReference>
<comment type="caution">
    <text evidence="1">The sequence shown here is derived from an EMBL/GenBank/DDBJ whole genome shotgun (WGS) entry which is preliminary data.</text>
</comment>
<sequence>MWTVIAAGLVAPGSEARVILYTVLGAAYSAITYSAYRVPVLASIPVALLALNMVRTPDVPTILAGLERERVEDLRRAAERERARIARELQAGAARTVMDAAPDLAREALLRAPLPRRQGP</sequence>
<gene>
    <name evidence="1" type="ORF">J0695_05070</name>
</gene>
<protein>
    <submittedName>
        <fullName evidence="1">Uncharacterized protein</fullName>
    </submittedName>
</protein>
<proteinExistence type="predicted"/>
<name>A0A939F3H8_9ACTN</name>
<evidence type="ECO:0000313" key="1">
    <source>
        <dbReference type="EMBL" id="MBO0511181.1"/>
    </source>
</evidence>
<accession>A0A939F3H8</accession>
<keyword evidence="2" id="KW-1185">Reference proteome</keyword>
<dbReference type="AlphaFoldDB" id="A0A939F3H8"/>
<evidence type="ECO:0000313" key="2">
    <source>
        <dbReference type="Proteomes" id="UP000664167"/>
    </source>
</evidence>
<reference evidence="1" key="1">
    <citation type="submission" date="2021-03" db="EMBL/GenBank/DDBJ databases">
        <title>Streptomyces poriferae sp. nov., a novel marine sponge-derived Actinobacteria species with anti-MRSA activity.</title>
        <authorList>
            <person name="Sandoval-Powers M."/>
            <person name="Kralova S."/>
            <person name="Nguyen G.-S."/>
            <person name="Fawwal D."/>
            <person name="Degnes K."/>
            <person name="Klinkenberg G."/>
            <person name="Sletta H."/>
            <person name="Wentzel A."/>
            <person name="Liles M.R."/>
        </authorList>
    </citation>
    <scope>NUCLEOTIDE SEQUENCE</scope>
    <source>
        <strain evidence="1">DSM 41794</strain>
    </source>
</reference>
<dbReference type="Proteomes" id="UP000664167">
    <property type="component" value="Unassembled WGS sequence"/>
</dbReference>
<dbReference type="RefSeq" id="WP_206960547.1">
    <property type="nucleotide sequence ID" value="NZ_JAFLRJ010000036.1"/>
</dbReference>
<organism evidence="1 2">
    <name type="scientific">Streptomyces beijiangensis</name>
    <dbReference type="NCBI Taxonomy" id="163361"/>
    <lineage>
        <taxon>Bacteria</taxon>
        <taxon>Bacillati</taxon>
        <taxon>Actinomycetota</taxon>
        <taxon>Actinomycetes</taxon>
        <taxon>Kitasatosporales</taxon>
        <taxon>Streptomycetaceae</taxon>
        <taxon>Streptomyces</taxon>
    </lineage>
</organism>